<evidence type="ECO:0000313" key="2">
    <source>
        <dbReference type="Proteomes" id="UP001497535"/>
    </source>
</evidence>
<evidence type="ECO:0000313" key="1">
    <source>
        <dbReference type="EMBL" id="CAK5089930.1"/>
    </source>
</evidence>
<name>A0ACB1AEQ5_MELEN</name>
<proteinExistence type="predicted"/>
<keyword evidence="2" id="KW-1185">Reference proteome</keyword>
<dbReference type="Proteomes" id="UP001497535">
    <property type="component" value="Unassembled WGS sequence"/>
</dbReference>
<accession>A0ACB1AEQ5</accession>
<reference evidence="1" key="1">
    <citation type="submission" date="2023-11" db="EMBL/GenBank/DDBJ databases">
        <authorList>
            <person name="Poullet M."/>
        </authorList>
    </citation>
    <scope>NUCLEOTIDE SEQUENCE</scope>
    <source>
        <strain evidence="1">E1834</strain>
    </source>
</reference>
<organism evidence="1 2">
    <name type="scientific">Meloidogyne enterolobii</name>
    <name type="common">Root-knot nematode worm</name>
    <name type="synonym">Meloidogyne mayaguensis</name>
    <dbReference type="NCBI Taxonomy" id="390850"/>
    <lineage>
        <taxon>Eukaryota</taxon>
        <taxon>Metazoa</taxon>
        <taxon>Ecdysozoa</taxon>
        <taxon>Nematoda</taxon>
        <taxon>Chromadorea</taxon>
        <taxon>Rhabditida</taxon>
        <taxon>Tylenchina</taxon>
        <taxon>Tylenchomorpha</taxon>
        <taxon>Tylenchoidea</taxon>
        <taxon>Meloidogynidae</taxon>
        <taxon>Meloidogyninae</taxon>
        <taxon>Meloidogyne</taxon>
    </lineage>
</organism>
<protein>
    <submittedName>
        <fullName evidence="1">Uncharacterized protein</fullName>
    </submittedName>
</protein>
<sequence length="110" mass="13003">MFLRTRIFPCIFIYFDLLGCFYNCKMNFKTCLLFIQTLTFDVFTTCFFFRIQFDYKTCFGLFLLSNLTNYSQQQTTIICSIILITTCFGLFHSEGFGFALFGLVVRRWGV</sequence>
<comment type="caution">
    <text evidence="1">The sequence shown here is derived from an EMBL/GenBank/DDBJ whole genome shotgun (WGS) entry which is preliminary data.</text>
</comment>
<gene>
    <name evidence="1" type="ORF">MENTE1834_LOCUS37689</name>
</gene>
<dbReference type="EMBL" id="CAVMJV010000080">
    <property type="protein sequence ID" value="CAK5089930.1"/>
    <property type="molecule type" value="Genomic_DNA"/>
</dbReference>